<dbReference type="EMBL" id="KZ805310">
    <property type="protein sequence ID" value="PVI06233.1"/>
    <property type="molecule type" value="Genomic_DNA"/>
</dbReference>
<name>A0A2V1E6P7_9PLEO</name>
<dbReference type="AlphaFoldDB" id="A0A2V1E6P7"/>
<keyword evidence="4" id="KW-1185">Reference proteome</keyword>
<dbReference type="InterPro" id="IPR021848">
    <property type="entry name" value="HODM_asu-like"/>
</dbReference>
<evidence type="ECO:0000313" key="3">
    <source>
        <dbReference type="EMBL" id="PVI06233.1"/>
    </source>
</evidence>
<keyword evidence="2" id="KW-0472">Membrane</keyword>
<keyword evidence="2" id="KW-1133">Transmembrane helix</keyword>
<evidence type="ECO:0000256" key="2">
    <source>
        <dbReference type="SAM" id="Phobius"/>
    </source>
</evidence>
<evidence type="ECO:0000256" key="1">
    <source>
        <dbReference type="SAM" id="MobiDB-lite"/>
    </source>
</evidence>
<dbReference type="Pfam" id="PF11927">
    <property type="entry name" value="HODM_asu-like"/>
    <property type="match status" value="1"/>
</dbReference>
<protein>
    <recommendedName>
        <fullName evidence="5">HRQ family protein 2</fullName>
    </recommendedName>
</protein>
<sequence length="401" mass="44724">MVDTQFLQSPQWLAILGISIVAVVCRSIWVHKPEPWTRAATPVPIPKPSSGGQPELSADAYYHIDALEDLDLENEEPLKIRPFKAKYYLTMAIENITANDLLAMDKTYATRIRLRKQLIRDHHDEVLAWNPIITPAVFELYQYFISTYLPRRFPTVYTLQKNSLLNHVTSESLPLTPSSTEDALQILGSNIDDDLLLLLPIEDGVDKGKYALQGFVTCFPSGFATREKLGLKLADIHGPVPGYASKLEKSMDRFFASLPVGKVVKRHNWGITTDDRLFATSGNHMSEAEHSDRTSGPSPENGGGVEDDSNVDLRQVFLRTERQTLHRLPETGAILFAFKTYQYGLEEVRDEGNGEALAEAIEGLGTGNVPGMRVYKREVVWGEKVKAFLRGEVGIDGKPAS</sequence>
<dbReference type="Proteomes" id="UP000244855">
    <property type="component" value="Unassembled WGS sequence"/>
</dbReference>
<dbReference type="STRING" id="97972.A0A2V1E6P7"/>
<keyword evidence="2" id="KW-0812">Transmembrane</keyword>
<accession>A0A2V1E6P7</accession>
<gene>
    <name evidence="3" type="ORF">DM02DRAFT_715372</name>
</gene>
<proteinExistence type="predicted"/>
<feature type="transmembrane region" description="Helical" evidence="2">
    <location>
        <begin position="12"/>
        <end position="29"/>
    </location>
</feature>
<reference evidence="3 4" key="1">
    <citation type="journal article" date="2018" name="Sci. Rep.">
        <title>Comparative genomics provides insights into the lifestyle and reveals functional heterogeneity of dark septate endophytic fungi.</title>
        <authorList>
            <person name="Knapp D.G."/>
            <person name="Nemeth J.B."/>
            <person name="Barry K."/>
            <person name="Hainaut M."/>
            <person name="Henrissat B."/>
            <person name="Johnson J."/>
            <person name="Kuo A."/>
            <person name="Lim J.H.P."/>
            <person name="Lipzen A."/>
            <person name="Nolan M."/>
            <person name="Ohm R.A."/>
            <person name="Tamas L."/>
            <person name="Grigoriev I.V."/>
            <person name="Spatafora J.W."/>
            <person name="Nagy L.G."/>
            <person name="Kovacs G.M."/>
        </authorList>
    </citation>
    <scope>NUCLEOTIDE SEQUENCE [LARGE SCALE GENOMIC DNA]</scope>
    <source>
        <strain evidence="3 4">DSE2036</strain>
    </source>
</reference>
<evidence type="ECO:0008006" key="5">
    <source>
        <dbReference type="Google" id="ProtNLM"/>
    </source>
</evidence>
<evidence type="ECO:0000313" key="4">
    <source>
        <dbReference type="Proteomes" id="UP000244855"/>
    </source>
</evidence>
<organism evidence="3 4">
    <name type="scientific">Periconia macrospinosa</name>
    <dbReference type="NCBI Taxonomy" id="97972"/>
    <lineage>
        <taxon>Eukaryota</taxon>
        <taxon>Fungi</taxon>
        <taxon>Dikarya</taxon>
        <taxon>Ascomycota</taxon>
        <taxon>Pezizomycotina</taxon>
        <taxon>Dothideomycetes</taxon>
        <taxon>Pleosporomycetidae</taxon>
        <taxon>Pleosporales</taxon>
        <taxon>Massarineae</taxon>
        <taxon>Periconiaceae</taxon>
        <taxon>Periconia</taxon>
    </lineage>
</organism>
<feature type="region of interest" description="Disordered" evidence="1">
    <location>
        <begin position="284"/>
        <end position="309"/>
    </location>
</feature>
<dbReference type="OrthoDB" id="5043642at2759"/>